<dbReference type="InterPro" id="IPR003016">
    <property type="entry name" value="2-oxoA_DH_lipoyl-BS"/>
</dbReference>
<evidence type="ECO:0000256" key="7">
    <source>
        <dbReference type="SAM" id="MobiDB-lite"/>
    </source>
</evidence>
<dbReference type="PROSITE" id="PS50968">
    <property type="entry name" value="BIOTINYL_LIPOYL"/>
    <property type="match status" value="1"/>
</dbReference>
<dbReference type="PROSITE" id="PS00189">
    <property type="entry name" value="LIPOYL"/>
    <property type="match status" value="1"/>
</dbReference>
<feature type="compositionally biased region" description="Basic and acidic residues" evidence="7">
    <location>
        <begin position="91"/>
        <end position="104"/>
    </location>
</feature>
<evidence type="ECO:0000256" key="4">
    <source>
        <dbReference type="ARBA" id="ARBA00022823"/>
    </source>
</evidence>
<feature type="domain" description="Lipoyl-binding" evidence="8">
    <location>
        <begin position="1"/>
        <end position="76"/>
    </location>
</feature>
<dbReference type="Gene3D" id="4.10.320.10">
    <property type="entry name" value="E3-binding domain"/>
    <property type="match status" value="1"/>
</dbReference>
<evidence type="ECO:0000313" key="11">
    <source>
        <dbReference type="Proteomes" id="UP001596143"/>
    </source>
</evidence>
<protein>
    <recommendedName>
        <fullName evidence="6">Dihydrolipoamide acetyltransferase component of pyruvate dehydrogenase complex</fullName>
        <ecNumber evidence="6">2.3.1.-</ecNumber>
    </recommendedName>
</protein>
<dbReference type="RefSeq" id="WP_270896070.1">
    <property type="nucleotide sequence ID" value="NZ_JBHSPF010000025.1"/>
</dbReference>
<keyword evidence="3 6" id="KW-0808">Transferase</keyword>
<dbReference type="SUPFAM" id="SSF52777">
    <property type="entry name" value="CoA-dependent acyltransferases"/>
    <property type="match status" value="1"/>
</dbReference>
<comment type="similarity">
    <text evidence="2 6">Belongs to the 2-oxoacid dehydrogenase family.</text>
</comment>
<keyword evidence="4 6" id="KW-0450">Lipoyl</keyword>
<dbReference type="PROSITE" id="PS51826">
    <property type="entry name" value="PSBD"/>
    <property type="match status" value="1"/>
</dbReference>
<name>A0ABW0U7D4_9BACI</name>
<dbReference type="CDD" id="cd06849">
    <property type="entry name" value="lipoyl_domain"/>
    <property type="match status" value="1"/>
</dbReference>
<evidence type="ECO:0000259" key="9">
    <source>
        <dbReference type="PROSITE" id="PS51826"/>
    </source>
</evidence>
<sequence length="419" mass="47117">MVEFKLPDIGEGMTEAEILQWFVKEGDEVEQDEPVLEIQTDKVSAELTAPKAGIIDQIFFKEGETVEVEATLFTIRSSDEAPQETVSSSPKAEEKQQEEERPKNESTSIPAPTNRLKRALATPYVRQLARELNIDIDEVEGTGPIGRVLEEDLYRFKEGASETKETKPVTSQTEAATPTPVPATSGGERRIPLKGIRKTIAERMVKSVQTIPHVTHMDELEIDALRKLRHSMKEYYESKGVKITYLPFFVKAVVAALKEFEYFNASVDDETNEIVLKDYYHIGIATDTEHGLVVPVIRDADKKSIVEIAEEINELATLARKGQLRVDQMTGSTFTISNVGPVGGNLATPIINHPEVAILALHKITPRTVVKDWESVIRWMMNISLSFDHRIIDGVLAVKFTNYIIERLENPNLLFMEMR</sequence>
<evidence type="ECO:0000256" key="2">
    <source>
        <dbReference type="ARBA" id="ARBA00007317"/>
    </source>
</evidence>
<dbReference type="Gene3D" id="3.30.559.10">
    <property type="entry name" value="Chloramphenicol acetyltransferase-like domain"/>
    <property type="match status" value="1"/>
</dbReference>
<keyword evidence="5 6" id="KW-0012">Acyltransferase</keyword>
<feature type="domain" description="Peripheral subunit-binding (PSBD)" evidence="9">
    <location>
        <begin position="120"/>
        <end position="157"/>
    </location>
</feature>
<dbReference type="InterPro" id="IPR004167">
    <property type="entry name" value="PSBD"/>
</dbReference>
<dbReference type="InterPro" id="IPR000089">
    <property type="entry name" value="Biotin_lipoyl"/>
</dbReference>
<feature type="region of interest" description="Disordered" evidence="7">
    <location>
        <begin position="77"/>
        <end position="115"/>
    </location>
</feature>
<dbReference type="Pfam" id="PF00198">
    <property type="entry name" value="2-oxoacid_dh"/>
    <property type="match status" value="1"/>
</dbReference>
<dbReference type="SUPFAM" id="SSF47005">
    <property type="entry name" value="Peripheral subunit-binding domain of 2-oxo acid dehydrogenase complex"/>
    <property type="match status" value="1"/>
</dbReference>
<gene>
    <name evidence="10" type="ORF">ACFPTR_07185</name>
</gene>
<evidence type="ECO:0000256" key="6">
    <source>
        <dbReference type="RuleBase" id="RU003423"/>
    </source>
</evidence>
<dbReference type="InterPro" id="IPR023213">
    <property type="entry name" value="CAT-like_dom_sf"/>
</dbReference>
<dbReference type="EC" id="2.3.1.-" evidence="6"/>
<organism evidence="10 11">
    <name type="scientific">Aliibacillus thermotolerans</name>
    <dbReference type="NCBI Taxonomy" id="1834418"/>
    <lineage>
        <taxon>Bacteria</taxon>
        <taxon>Bacillati</taxon>
        <taxon>Bacillota</taxon>
        <taxon>Bacilli</taxon>
        <taxon>Bacillales</taxon>
        <taxon>Bacillaceae</taxon>
        <taxon>Aliibacillus</taxon>
    </lineage>
</organism>
<proteinExistence type="inferred from homology"/>
<dbReference type="InterPro" id="IPR036625">
    <property type="entry name" value="E3-bd_dom_sf"/>
</dbReference>
<comment type="caution">
    <text evidence="10">The sequence shown here is derived from an EMBL/GenBank/DDBJ whole genome shotgun (WGS) entry which is preliminary data.</text>
</comment>
<dbReference type="GO" id="GO:0016746">
    <property type="term" value="F:acyltransferase activity"/>
    <property type="evidence" value="ECO:0007669"/>
    <property type="project" value="UniProtKB-KW"/>
</dbReference>
<evidence type="ECO:0000256" key="5">
    <source>
        <dbReference type="ARBA" id="ARBA00023315"/>
    </source>
</evidence>
<feature type="compositionally biased region" description="Low complexity" evidence="7">
    <location>
        <begin position="175"/>
        <end position="184"/>
    </location>
</feature>
<dbReference type="InterPro" id="IPR050743">
    <property type="entry name" value="2-oxoacid_DH_E2_comp"/>
</dbReference>
<reference evidence="11" key="1">
    <citation type="journal article" date="2019" name="Int. J. Syst. Evol. Microbiol.">
        <title>The Global Catalogue of Microorganisms (GCM) 10K type strain sequencing project: providing services to taxonomists for standard genome sequencing and annotation.</title>
        <authorList>
            <consortium name="The Broad Institute Genomics Platform"/>
            <consortium name="The Broad Institute Genome Sequencing Center for Infectious Disease"/>
            <person name="Wu L."/>
            <person name="Ma J."/>
        </authorList>
    </citation>
    <scope>NUCLEOTIDE SEQUENCE [LARGE SCALE GENOMIC DNA]</scope>
    <source>
        <strain evidence="11">CGMCC 1.15790</strain>
    </source>
</reference>
<dbReference type="Pfam" id="PF00364">
    <property type="entry name" value="Biotin_lipoyl"/>
    <property type="match status" value="1"/>
</dbReference>
<accession>A0ABW0U7D4</accession>
<dbReference type="InterPro" id="IPR011053">
    <property type="entry name" value="Single_hybrid_motif"/>
</dbReference>
<dbReference type="PANTHER" id="PTHR43178">
    <property type="entry name" value="DIHYDROLIPOAMIDE ACETYLTRANSFERASE COMPONENT OF PYRUVATE DEHYDROGENASE COMPLEX"/>
    <property type="match status" value="1"/>
</dbReference>
<dbReference type="SUPFAM" id="SSF51230">
    <property type="entry name" value="Single hybrid motif"/>
    <property type="match status" value="1"/>
</dbReference>
<dbReference type="Gene3D" id="2.40.50.100">
    <property type="match status" value="1"/>
</dbReference>
<evidence type="ECO:0000256" key="3">
    <source>
        <dbReference type="ARBA" id="ARBA00022679"/>
    </source>
</evidence>
<dbReference type="EMBL" id="JBHSPF010000025">
    <property type="protein sequence ID" value="MFC5628679.1"/>
    <property type="molecule type" value="Genomic_DNA"/>
</dbReference>
<evidence type="ECO:0000313" key="10">
    <source>
        <dbReference type="EMBL" id="MFC5628679.1"/>
    </source>
</evidence>
<evidence type="ECO:0000259" key="8">
    <source>
        <dbReference type="PROSITE" id="PS50968"/>
    </source>
</evidence>
<dbReference type="Pfam" id="PF02817">
    <property type="entry name" value="E3_binding"/>
    <property type="match status" value="1"/>
</dbReference>
<keyword evidence="11" id="KW-1185">Reference proteome</keyword>
<dbReference type="Proteomes" id="UP001596143">
    <property type="component" value="Unassembled WGS sequence"/>
</dbReference>
<comment type="cofactor">
    <cofactor evidence="1 6">
        <name>(R)-lipoate</name>
        <dbReference type="ChEBI" id="CHEBI:83088"/>
    </cofactor>
</comment>
<dbReference type="PANTHER" id="PTHR43178:SF5">
    <property type="entry name" value="LIPOAMIDE ACYLTRANSFERASE COMPONENT OF BRANCHED-CHAIN ALPHA-KETO ACID DEHYDROGENASE COMPLEX, MITOCHONDRIAL"/>
    <property type="match status" value="1"/>
</dbReference>
<dbReference type="InterPro" id="IPR001078">
    <property type="entry name" value="2-oxoacid_DH_actylTfrase"/>
</dbReference>
<evidence type="ECO:0000256" key="1">
    <source>
        <dbReference type="ARBA" id="ARBA00001938"/>
    </source>
</evidence>
<feature type="region of interest" description="Disordered" evidence="7">
    <location>
        <begin position="159"/>
        <end position="189"/>
    </location>
</feature>